<dbReference type="InterPro" id="IPR001206">
    <property type="entry name" value="Diacylglycerol_kinase_cat_dom"/>
</dbReference>
<dbReference type="PANTHER" id="PTHR12358">
    <property type="entry name" value="SPHINGOSINE KINASE"/>
    <property type="match status" value="1"/>
</dbReference>
<dbReference type="Pfam" id="PF00781">
    <property type="entry name" value="DAGK_cat"/>
    <property type="match status" value="1"/>
</dbReference>
<dbReference type="GO" id="GO:0016301">
    <property type="term" value="F:kinase activity"/>
    <property type="evidence" value="ECO:0007669"/>
    <property type="project" value="InterPro"/>
</dbReference>
<comment type="caution">
    <text evidence="3">The sequence shown here is derived from an EMBL/GenBank/DDBJ whole genome shotgun (WGS) entry which is preliminary data.</text>
</comment>
<feature type="region of interest" description="Disordered" evidence="1">
    <location>
        <begin position="144"/>
        <end position="178"/>
    </location>
</feature>
<reference evidence="3 4" key="1">
    <citation type="submission" date="2020-02" db="EMBL/GenBank/DDBJ databases">
        <title>Draft genome sequence of Haematococcus lacustris strain NIES-144.</title>
        <authorList>
            <person name="Morimoto D."/>
            <person name="Nakagawa S."/>
            <person name="Yoshida T."/>
            <person name="Sawayama S."/>
        </authorList>
    </citation>
    <scope>NUCLEOTIDE SEQUENCE [LARGE SCALE GENOMIC DNA]</scope>
    <source>
        <strain evidence="3 4">NIES-144</strain>
    </source>
</reference>
<evidence type="ECO:0000256" key="1">
    <source>
        <dbReference type="SAM" id="MobiDB-lite"/>
    </source>
</evidence>
<accession>A0A6A0AA36</accession>
<dbReference type="InterPro" id="IPR017438">
    <property type="entry name" value="ATP-NAD_kinase_N"/>
</dbReference>
<dbReference type="PANTHER" id="PTHR12358:SF54">
    <property type="entry name" value="SPHINGOSINE KINASE RELATED PROTEIN"/>
    <property type="match status" value="1"/>
</dbReference>
<dbReference type="InterPro" id="IPR050187">
    <property type="entry name" value="Lipid_Phosphate_FormReg"/>
</dbReference>
<evidence type="ECO:0000313" key="3">
    <source>
        <dbReference type="EMBL" id="GFH29565.1"/>
    </source>
</evidence>
<proteinExistence type="predicted"/>
<feature type="domain" description="DAGKc" evidence="2">
    <location>
        <begin position="53"/>
        <end position="132"/>
    </location>
</feature>
<sequence length="178" mass="19753">PYEEVLAAWATPITQLCGCLGEQLREHQLVTRSQEQAREWVARIESQLQLCWDRPRNLLVFINPFSGARMARAVWEQQAMPVFVKARIRFTAIETLHANHAYETIAGMTADELAQYQGIVAVGGDGVFQECLMGALDVGRVDCHPPPPSTSISPSTTTAKEPSQPGIRTAHPLMKFKP</sequence>
<dbReference type="SUPFAM" id="SSF111331">
    <property type="entry name" value="NAD kinase/diacylglycerol kinase-like"/>
    <property type="match status" value="1"/>
</dbReference>
<dbReference type="AlphaFoldDB" id="A0A6A0AA36"/>
<dbReference type="EMBL" id="BLLF01004417">
    <property type="protein sequence ID" value="GFH29565.1"/>
    <property type="molecule type" value="Genomic_DNA"/>
</dbReference>
<gene>
    <name evidence="3" type="ORF">HaLaN_28249</name>
</gene>
<feature type="non-terminal residue" evidence="3">
    <location>
        <position position="1"/>
    </location>
</feature>
<dbReference type="Proteomes" id="UP000485058">
    <property type="component" value="Unassembled WGS sequence"/>
</dbReference>
<dbReference type="GO" id="GO:0016020">
    <property type="term" value="C:membrane"/>
    <property type="evidence" value="ECO:0007669"/>
    <property type="project" value="GOC"/>
</dbReference>
<keyword evidence="4" id="KW-1185">Reference proteome</keyword>
<organism evidence="3 4">
    <name type="scientific">Haematococcus lacustris</name>
    <name type="common">Green alga</name>
    <name type="synonym">Haematococcus pluvialis</name>
    <dbReference type="NCBI Taxonomy" id="44745"/>
    <lineage>
        <taxon>Eukaryota</taxon>
        <taxon>Viridiplantae</taxon>
        <taxon>Chlorophyta</taxon>
        <taxon>core chlorophytes</taxon>
        <taxon>Chlorophyceae</taxon>
        <taxon>CS clade</taxon>
        <taxon>Chlamydomonadales</taxon>
        <taxon>Haematococcaceae</taxon>
        <taxon>Haematococcus</taxon>
    </lineage>
</organism>
<dbReference type="InterPro" id="IPR016064">
    <property type="entry name" value="NAD/diacylglycerol_kinase_sf"/>
</dbReference>
<protein>
    <submittedName>
        <fullName evidence="3">DAGKc domain-containing protein</fullName>
    </submittedName>
</protein>
<evidence type="ECO:0000313" key="4">
    <source>
        <dbReference type="Proteomes" id="UP000485058"/>
    </source>
</evidence>
<dbReference type="GO" id="GO:0006665">
    <property type="term" value="P:sphingolipid metabolic process"/>
    <property type="evidence" value="ECO:0007669"/>
    <property type="project" value="UniProtKB-ARBA"/>
</dbReference>
<dbReference type="PROSITE" id="PS50146">
    <property type="entry name" value="DAGK"/>
    <property type="match status" value="1"/>
</dbReference>
<dbReference type="Gene3D" id="3.40.50.10330">
    <property type="entry name" value="Probable inorganic polyphosphate/atp-NAD kinase, domain 1"/>
    <property type="match status" value="1"/>
</dbReference>
<name>A0A6A0AA36_HAELA</name>
<evidence type="ECO:0000259" key="2">
    <source>
        <dbReference type="PROSITE" id="PS50146"/>
    </source>
</evidence>